<dbReference type="CDD" id="cd12148">
    <property type="entry name" value="fungal_TF_MHR"/>
    <property type="match status" value="1"/>
</dbReference>
<evidence type="ECO:0000256" key="1">
    <source>
        <dbReference type="ARBA" id="ARBA00004123"/>
    </source>
</evidence>
<dbReference type="SMART" id="SM00066">
    <property type="entry name" value="GAL4"/>
    <property type="match status" value="1"/>
</dbReference>
<sequence length="754" mass="83884">MLPTLAPATPLPPTPSRKSRSRRILQACENCRRKKQRCPGERPYCSSCRRLGQTCRFPEIPFGDQTPMPTPRNNTDGNIDPTLKSFNDAPTPADQSTYIRRLEDRLARLEERLEDKDISSRREETHGLDIDVPTSPAITVAESVEDATLDAAQRVSAPTGQTPTSSVHQFPSVPVIEEAIRVYFRSCHRQPIWLFEPPGCLTASSPDAILLCILALSSQHSPDALTFTNERLQSPAEYNNAARRIILEQVAASSVDLATLQALCLLSFSNLVLGDLQLASFHVGLAGSLMQSAGLDTHLSSDRTPLLESQRRLFWSVQTVAVLCGLPTKIPSTYDLHAPFLITPANAVWKAMRRPEYADEQAPLLPLDPGRRGERGSIWAHMVRSASLWGLVRAYVGKCCTRRSRGRDTGLAREAPWQPDSDYTAINAQLLDMEGAFPVSFRYDASRFLERSTTELRRHSAFWLPWMKIQVTYHTLHAVLNHPFLYSPRVAQPRPPPGPNAFWKTSTDLALLHSTWIARLLGMATHKELTLSDPFFGYAAAVGITLHMYWSRVADPAIRSAAEKYIDACRIFVGELAQRWPVCRSIEEDVDKLMHLSASTPPANIDPERHAASMADNVALLWRILDFAAMHQPNAPMGQSLFEPSFSETLQVPTGSPEPMHLQDPEVASPPEDFQTSLGDYAAPPDWFAPPGQTEQEDSNDAVPSTVDVPLDLGWTSWDSTNMAEATAMLYDPFAQLFSSRGGPDYSRWWDGNL</sequence>
<dbReference type="InterPro" id="IPR050815">
    <property type="entry name" value="TF_fung"/>
</dbReference>
<feature type="region of interest" description="Disordered" evidence="6">
    <location>
        <begin position="1"/>
        <end position="21"/>
    </location>
</feature>
<dbReference type="InterPro" id="IPR001138">
    <property type="entry name" value="Zn2Cys6_DnaBD"/>
</dbReference>
<feature type="domain" description="Zn(2)-C6 fungal-type" evidence="7">
    <location>
        <begin position="27"/>
        <end position="57"/>
    </location>
</feature>
<dbReference type="PANTHER" id="PTHR47338:SF6">
    <property type="entry name" value="ZN(II)2CYS6 TRANSCRIPTION FACTOR (EUROFUNG)"/>
    <property type="match status" value="1"/>
</dbReference>
<dbReference type="PROSITE" id="PS00463">
    <property type="entry name" value="ZN2_CY6_FUNGAL_1"/>
    <property type="match status" value="1"/>
</dbReference>
<gene>
    <name evidence="8" type="ORF">Sste5346_009071</name>
</gene>
<keyword evidence="2" id="KW-0479">Metal-binding</keyword>
<keyword evidence="3" id="KW-0805">Transcription regulation</keyword>
<feature type="region of interest" description="Disordered" evidence="6">
    <location>
        <begin position="648"/>
        <end position="676"/>
    </location>
</feature>
<keyword evidence="5" id="KW-0539">Nucleus</keyword>
<evidence type="ECO:0000313" key="9">
    <source>
        <dbReference type="Proteomes" id="UP001583186"/>
    </source>
</evidence>
<name>A0ABR3YMQ5_9PEZI</name>
<dbReference type="Pfam" id="PF04082">
    <property type="entry name" value="Fungal_trans"/>
    <property type="match status" value="1"/>
</dbReference>
<evidence type="ECO:0000313" key="8">
    <source>
        <dbReference type="EMBL" id="KAL1889125.1"/>
    </source>
</evidence>
<organism evidence="8 9">
    <name type="scientific">Sporothrix stenoceras</name>
    <dbReference type="NCBI Taxonomy" id="5173"/>
    <lineage>
        <taxon>Eukaryota</taxon>
        <taxon>Fungi</taxon>
        <taxon>Dikarya</taxon>
        <taxon>Ascomycota</taxon>
        <taxon>Pezizomycotina</taxon>
        <taxon>Sordariomycetes</taxon>
        <taxon>Sordariomycetidae</taxon>
        <taxon>Ophiostomatales</taxon>
        <taxon>Ophiostomataceae</taxon>
        <taxon>Sporothrix</taxon>
    </lineage>
</organism>
<dbReference type="Pfam" id="PF00172">
    <property type="entry name" value="Zn_clus"/>
    <property type="match status" value="1"/>
</dbReference>
<dbReference type="CDD" id="cd00067">
    <property type="entry name" value="GAL4"/>
    <property type="match status" value="1"/>
</dbReference>
<proteinExistence type="predicted"/>
<dbReference type="InterPro" id="IPR007219">
    <property type="entry name" value="XnlR_reg_dom"/>
</dbReference>
<reference evidence="8 9" key="1">
    <citation type="journal article" date="2024" name="IMA Fungus">
        <title>IMA Genome - F19 : A genome assembly and annotation guide to empower mycologists, including annotated draft genome sequences of Ceratocystis pirilliformis, Diaporthe australafricana, Fusarium ophioides, Paecilomyces lecythidis, and Sporothrix stenoceras.</title>
        <authorList>
            <person name="Aylward J."/>
            <person name="Wilson A.M."/>
            <person name="Visagie C.M."/>
            <person name="Spraker J."/>
            <person name="Barnes I."/>
            <person name="Buitendag C."/>
            <person name="Ceriani C."/>
            <person name="Del Mar Angel L."/>
            <person name="du Plessis D."/>
            <person name="Fuchs T."/>
            <person name="Gasser K."/>
            <person name="Kramer D."/>
            <person name="Li W."/>
            <person name="Munsamy K."/>
            <person name="Piso A."/>
            <person name="Price J.L."/>
            <person name="Sonnekus B."/>
            <person name="Thomas C."/>
            <person name="van der Nest A."/>
            <person name="van Dijk A."/>
            <person name="van Heerden A."/>
            <person name="van Vuuren N."/>
            <person name="Yilmaz N."/>
            <person name="Duong T.A."/>
            <person name="van der Merwe N.A."/>
            <person name="Wingfield M.J."/>
            <person name="Wingfield B.D."/>
        </authorList>
    </citation>
    <scope>NUCLEOTIDE SEQUENCE [LARGE SCALE GENOMIC DNA]</scope>
    <source>
        <strain evidence="8 9">CMW 5346</strain>
    </source>
</reference>
<dbReference type="SUPFAM" id="SSF57701">
    <property type="entry name" value="Zn2/Cys6 DNA-binding domain"/>
    <property type="match status" value="1"/>
</dbReference>
<dbReference type="PANTHER" id="PTHR47338">
    <property type="entry name" value="ZN(II)2CYS6 TRANSCRIPTION FACTOR (EUROFUNG)-RELATED"/>
    <property type="match status" value="1"/>
</dbReference>
<dbReference type="EMBL" id="JAWCUI010000079">
    <property type="protein sequence ID" value="KAL1889125.1"/>
    <property type="molecule type" value="Genomic_DNA"/>
</dbReference>
<keyword evidence="4" id="KW-0804">Transcription</keyword>
<comment type="caution">
    <text evidence="8">The sequence shown here is derived from an EMBL/GenBank/DDBJ whole genome shotgun (WGS) entry which is preliminary data.</text>
</comment>
<accession>A0ABR3YMQ5</accession>
<evidence type="ECO:0000256" key="3">
    <source>
        <dbReference type="ARBA" id="ARBA00023015"/>
    </source>
</evidence>
<evidence type="ECO:0000256" key="4">
    <source>
        <dbReference type="ARBA" id="ARBA00023163"/>
    </source>
</evidence>
<evidence type="ECO:0000256" key="2">
    <source>
        <dbReference type="ARBA" id="ARBA00022723"/>
    </source>
</evidence>
<protein>
    <recommendedName>
        <fullName evidence="7">Zn(2)-C6 fungal-type domain-containing protein</fullName>
    </recommendedName>
</protein>
<dbReference type="PROSITE" id="PS50048">
    <property type="entry name" value="ZN2_CY6_FUNGAL_2"/>
    <property type="match status" value="1"/>
</dbReference>
<dbReference type="Gene3D" id="4.10.240.10">
    <property type="entry name" value="Zn(2)-C6 fungal-type DNA-binding domain"/>
    <property type="match status" value="1"/>
</dbReference>
<comment type="subcellular location">
    <subcellularLocation>
        <location evidence="1">Nucleus</location>
    </subcellularLocation>
</comment>
<evidence type="ECO:0000256" key="6">
    <source>
        <dbReference type="SAM" id="MobiDB-lite"/>
    </source>
</evidence>
<dbReference type="InterPro" id="IPR036864">
    <property type="entry name" value="Zn2-C6_fun-type_DNA-bd_sf"/>
</dbReference>
<dbReference type="Proteomes" id="UP001583186">
    <property type="component" value="Unassembled WGS sequence"/>
</dbReference>
<evidence type="ECO:0000256" key="5">
    <source>
        <dbReference type="ARBA" id="ARBA00023242"/>
    </source>
</evidence>
<keyword evidence="9" id="KW-1185">Reference proteome</keyword>
<evidence type="ECO:0000259" key="7">
    <source>
        <dbReference type="PROSITE" id="PS50048"/>
    </source>
</evidence>